<dbReference type="EMBL" id="JBBWRZ010000005">
    <property type="protein sequence ID" value="KAK8235329.1"/>
    <property type="molecule type" value="Genomic_DNA"/>
</dbReference>
<dbReference type="Pfam" id="PF00096">
    <property type="entry name" value="zf-C2H2"/>
    <property type="match status" value="2"/>
</dbReference>
<comment type="caution">
    <text evidence="8">The sequence shown here is derived from an EMBL/GenBank/DDBJ whole genome shotgun (WGS) entry which is preliminary data.</text>
</comment>
<evidence type="ECO:0000256" key="3">
    <source>
        <dbReference type="ARBA" id="ARBA00022771"/>
    </source>
</evidence>
<evidence type="ECO:0000256" key="6">
    <source>
        <dbReference type="SAM" id="MobiDB-lite"/>
    </source>
</evidence>
<evidence type="ECO:0000256" key="5">
    <source>
        <dbReference type="PROSITE-ProRule" id="PRU00042"/>
    </source>
</evidence>
<feature type="domain" description="C2H2-type" evidence="7">
    <location>
        <begin position="235"/>
        <end position="263"/>
    </location>
</feature>
<dbReference type="InterPro" id="IPR050331">
    <property type="entry name" value="Zinc_finger"/>
</dbReference>
<dbReference type="InterPro" id="IPR013087">
    <property type="entry name" value="Znf_C2H2_type"/>
</dbReference>
<proteinExistence type="predicted"/>
<evidence type="ECO:0000256" key="2">
    <source>
        <dbReference type="ARBA" id="ARBA00022737"/>
    </source>
</evidence>
<feature type="region of interest" description="Disordered" evidence="6">
    <location>
        <begin position="135"/>
        <end position="200"/>
    </location>
</feature>
<evidence type="ECO:0000259" key="7">
    <source>
        <dbReference type="PROSITE" id="PS50157"/>
    </source>
</evidence>
<dbReference type="PROSITE" id="PS50157">
    <property type="entry name" value="ZINC_FINGER_C2H2_2"/>
    <property type="match status" value="2"/>
</dbReference>
<sequence>MPPKRAAELEWPHGGPSKQVKIDNDGASHTTTSVSFDLEASAGARWGSGLLNQNLGGNISSRPSFIFTTANSHFEFVKDENDRSGDYFKVWWHPPTGDSVPCGRIPAQDLPGRPIGTQGFITTSDSGGMAYTFGVPDPTTPQTEDQRAEQEVQATLERPKRPEQDVQVTMEHPQRTEQDVNTTMEHPEQPGDQDEDQDTAQLAKRFSCGHCDKTFARNYYMRRHERTVHADERVHACPVCNMTFSRNDSLIRHGRKLHKIELPHVPIHKT</sequence>
<keyword evidence="4" id="KW-0862">Zinc</keyword>
<evidence type="ECO:0000313" key="8">
    <source>
        <dbReference type="EMBL" id="KAK8235329.1"/>
    </source>
</evidence>
<keyword evidence="1" id="KW-0479">Metal-binding</keyword>
<dbReference type="PANTHER" id="PTHR16515:SF58">
    <property type="entry name" value="ZINC FINGER PROTEIN 22"/>
    <property type="match status" value="1"/>
</dbReference>
<dbReference type="PANTHER" id="PTHR16515">
    <property type="entry name" value="PR DOMAIN ZINC FINGER PROTEIN"/>
    <property type="match status" value="1"/>
</dbReference>
<reference evidence="8 9" key="1">
    <citation type="submission" date="2024-04" db="EMBL/GenBank/DDBJ databases">
        <title>Phyllosticta paracitricarpa is synonymous to the EU quarantine fungus P. citricarpa based on phylogenomic analyses.</title>
        <authorList>
            <consortium name="Lawrence Berkeley National Laboratory"/>
            <person name="Van Ingen-Buijs V.A."/>
            <person name="Van Westerhoven A.C."/>
            <person name="Haridas S."/>
            <person name="Skiadas P."/>
            <person name="Martin F."/>
            <person name="Groenewald J.Z."/>
            <person name="Crous P.W."/>
            <person name="Seidl M.F."/>
        </authorList>
    </citation>
    <scope>NUCLEOTIDE SEQUENCE [LARGE SCALE GENOMIC DNA]</scope>
    <source>
        <strain evidence="8 9">CBS 123374</strain>
    </source>
</reference>
<dbReference type="Gene3D" id="3.30.160.60">
    <property type="entry name" value="Classic Zinc Finger"/>
    <property type="match status" value="2"/>
</dbReference>
<feature type="region of interest" description="Disordered" evidence="6">
    <location>
        <begin position="1"/>
        <end position="28"/>
    </location>
</feature>
<evidence type="ECO:0000313" key="9">
    <source>
        <dbReference type="Proteomes" id="UP001492380"/>
    </source>
</evidence>
<accession>A0ABR1YPT4</accession>
<dbReference type="PROSITE" id="PS00028">
    <property type="entry name" value="ZINC_FINGER_C2H2_1"/>
    <property type="match status" value="2"/>
</dbReference>
<feature type="compositionally biased region" description="Basic and acidic residues" evidence="6">
    <location>
        <begin position="1"/>
        <end position="11"/>
    </location>
</feature>
<protein>
    <recommendedName>
        <fullName evidence="7">C2H2-type domain-containing protein</fullName>
    </recommendedName>
</protein>
<dbReference type="Proteomes" id="UP001492380">
    <property type="component" value="Unassembled WGS sequence"/>
</dbReference>
<organism evidence="8 9">
    <name type="scientific">Phyllosticta capitalensis</name>
    <dbReference type="NCBI Taxonomy" id="121624"/>
    <lineage>
        <taxon>Eukaryota</taxon>
        <taxon>Fungi</taxon>
        <taxon>Dikarya</taxon>
        <taxon>Ascomycota</taxon>
        <taxon>Pezizomycotina</taxon>
        <taxon>Dothideomycetes</taxon>
        <taxon>Dothideomycetes incertae sedis</taxon>
        <taxon>Botryosphaeriales</taxon>
        <taxon>Phyllostictaceae</taxon>
        <taxon>Phyllosticta</taxon>
    </lineage>
</organism>
<keyword evidence="2" id="KW-0677">Repeat</keyword>
<evidence type="ECO:0000256" key="4">
    <source>
        <dbReference type="ARBA" id="ARBA00022833"/>
    </source>
</evidence>
<keyword evidence="9" id="KW-1185">Reference proteome</keyword>
<name>A0ABR1YPT4_9PEZI</name>
<gene>
    <name evidence="8" type="ORF">HDK90DRAFT_465694</name>
</gene>
<feature type="domain" description="C2H2-type" evidence="7">
    <location>
        <begin position="206"/>
        <end position="234"/>
    </location>
</feature>
<evidence type="ECO:0000256" key="1">
    <source>
        <dbReference type="ARBA" id="ARBA00022723"/>
    </source>
</evidence>
<keyword evidence="3 5" id="KW-0863">Zinc-finger</keyword>
<dbReference type="SMART" id="SM00355">
    <property type="entry name" value="ZnF_C2H2"/>
    <property type="match status" value="2"/>
</dbReference>
<dbReference type="InterPro" id="IPR036236">
    <property type="entry name" value="Znf_C2H2_sf"/>
</dbReference>
<dbReference type="SUPFAM" id="SSF57667">
    <property type="entry name" value="beta-beta-alpha zinc fingers"/>
    <property type="match status" value="1"/>
</dbReference>